<evidence type="ECO:0000313" key="4">
    <source>
        <dbReference type="Proteomes" id="UP001595632"/>
    </source>
</evidence>
<evidence type="ECO:0000256" key="1">
    <source>
        <dbReference type="PIRNR" id="PIRNR032126"/>
    </source>
</evidence>
<keyword evidence="4" id="KW-1185">Reference proteome</keyword>
<comment type="similarity">
    <text evidence="1">Belongs to the bacterial AtpI family.</text>
</comment>
<evidence type="ECO:0000313" key="3">
    <source>
        <dbReference type="EMBL" id="MFC3145204.1"/>
    </source>
</evidence>
<dbReference type="PIRSF" id="PIRSF032126">
    <property type="entry name" value="F0F1_ATP_synthase_subunit_I"/>
    <property type="match status" value="1"/>
</dbReference>
<dbReference type="Pfam" id="PF09527">
    <property type="entry name" value="ATPase_gene1"/>
    <property type="match status" value="1"/>
</dbReference>
<proteinExistence type="inferred from homology"/>
<dbReference type="Proteomes" id="UP001595632">
    <property type="component" value="Unassembled WGS sequence"/>
</dbReference>
<feature type="transmembrane region" description="Helical" evidence="2">
    <location>
        <begin position="68"/>
        <end position="89"/>
    </location>
</feature>
<evidence type="ECO:0000256" key="2">
    <source>
        <dbReference type="SAM" id="Phobius"/>
    </source>
</evidence>
<protein>
    <recommendedName>
        <fullName evidence="1">ATP synthase protein I</fullName>
    </recommendedName>
</protein>
<keyword evidence="1 2" id="KW-0472">Membrane</keyword>
<keyword evidence="1" id="KW-0375">Hydrogen ion transport</keyword>
<sequence length="110" mass="11795">MVDPEDKARLDRLDQRIAALKDANAPKPRDTTHAVGGAELAWRMVIELVAGIGIGCGIGFGLDTLFGTMPIFLVLFTLLGFAAGVQTLMRTARAAQEKNERAEGPEKDEG</sequence>
<reference evidence="4" key="1">
    <citation type="journal article" date="2019" name="Int. J. Syst. Evol. Microbiol.">
        <title>The Global Catalogue of Microorganisms (GCM) 10K type strain sequencing project: providing services to taxonomists for standard genome sequencing and annotation.</title>
        <authorList>
            <consortium name="The Broad Institute Genomics Platform"/>
            <consortium name="The Broad Institute Genome Sequencing Center for Infectious Disease"/>
            <person name="Wu L."/>
            <person name="Ma J."/>
        </authorList>
    </citation>
    <scope>NUCLEOTIDE SEQUENCE [LARGE SCALE GENOMIC DNA]</scope>
    <source>
        <strain evidence="4">KCTC 52366</strain>
    </source>
</reference>
<keyword evidence="2" id="KW-0812">Transmembrane</keyword>
<keyword evidence="2" id="KW-1133">Transmembrane helix</keyword>
<organism evidence="3 4">
    <name type="scientific">Psychromarinibacter halotolerans</name>
    <dbReference type="NCBI Taxonomy" id="1775175"/>
    <lineage>
        <taxon>Bacteria</taxon>
        <taxon>Pseudomonadati</taxon>
        <taxon>Pseudomonadota</taxon>
        <taxon>Alphaproteobacteria</taxon>
        <taxon>Rhodobacterales</taxon>
        <taxon>Paracoccaceae</taxon>
        <taxon>Psychromarinibacter</taxon>
    </lineage>
</organism>
<accession>A0ABV7GU63</accession>
<feature type="transmembrane region" description="Helical" evidence="2">
    <location>
        <begin position="40"/>
        <end position="62"/>
    </location>
</feature>
<keyword evidence="1" id="KW-0406">Ion transport</keyword>
<dbReference type="InterPro" id="IPR032820">
    <property type="entry name" value="ATPase_put"/>
</dbReference>
<comment type="function">
    <text evidence="1">A possible function for this protein is to guide the assembly of the membrane sector of the ATPase enzyme complex.</text>
</comment>
<comment type="caution">
    <text evidence="3">The sequence shown here is derived from an EMBL/GenBank/DDBJ whole genome shotgun (WGS) entry which is preliminary data.</text>
</comment>
<dbReference type="EMBL" id="JBHRTB010000010">
    <property type="protein sequence ID" value="MFC3145204.1"/>
    <property type="molecule type" value="Genomic_DNA"/>
</dbReference>
<gene>
    <name evidence="3" type="ORF">ACFOGP_20960</name>
</gene>
<keyword evidence="1" id="KW-0813">Transport</keyword>
<name>A0ABV7GU63_9RHOB</name>
<dbReference type="RefSeq" id="WP_275634578.1">
    <property type="nucleotide sequence ID" value="NZ_JARGYD010000010.1"/>
</dbReference>
<dbReference type="InterPro" id="IPR016989">
    <property type="entry name" value="Atp1_alphaprobac"/>
</dbReference>